<comment type="caution">
    <text evidence="1">The sequence shown here is derived from an EMBL/GenBank/DDBJ whole genome shotgun (WGS) entry which is preliminary data.</text>
</comment>
<keyword evidence="2" id="KW-1185">Reference proteome</keyword>
<reference evidence="1" key="1">
    <citation type="submission" date="2021-01" db="EMBL/GenBank/DDBJ databases">
        <authorList>
            <consortium name="Genoscope - CEA"/>
            <person name="William W."/>
        </authorList>
    </citation>
    <scope>NUCLEOTIDE SEQUENCE</scope>
</reference>
<organism evidence="1 2">
    <name type="scientific">Paramecium octaurelia</name>
    <dbReference type="NCBI Taxonomy" id="43137"/>
    <lineage>
        <taxon>Eukaryota</taxon>
        <taxon>Sar</taxon>
        <taxon>Alveolata</taxon>
        <taxon>Ciliophora</taxon>
        <taxon>Intramacronucleata</taxon>
        <taxon>Oligohymenophorea</taxon>
        <taxon>Peniculida</taxon>
        <taxon>Parameciidae</taxon>
        <taxon>Paramecium</taxon>
    </lineage>
</organism>
<protein>
    <submittedName>
        <fullName evidence="1">Uncharacterized protein</fullName>
    </submittedName>
</protein>
<dbReference type="Proteomes" id="UP000683925">
    <property type="component" value="Unassembled WGS sequence"/>
</dbReference>
<sequence length="164" mass="19704">MVSQILIYPPLLSPFIFPLYQYQHILRGKAFIKFYIYLFNPSSNYKRTYQQVAFIFKLQQVTTISNKILGAGSRILLYRILHYLRTQYSFPKGFTLPSIRIRLSNKRVIFHKNLIIQLNSCRFPSLLFSLQYGQSKPFIQESFKFNFFKKCHRYTFCFQHLKVC</sequence>
<gene>
    <name evidence="1" type="ORF">POCTA_138.1.T2760001</name>
</gene>
<evidence type="ECO:0000313" key="1">
    <source>
        <dbReference type="EMBL" id="CAD8215508.1"/>
    </source>
</evidence>
<accession>A0A8S1YP72</accession>
<evidence type="ECO:0000313" key="2">
    <source>
        <dbReference type="Proteomes" id="UP000683925"/>
    </source>
</evidence>
<dbReference type="AlphaFoldDB" id="A0A8S1YP72"/>
<name>A0A8S1YP72_PAROT</name>
<proteinExistence type="predicted"/>
<dbReference type="EMBL" id="CAJJDP010000280">
    <property type="protein sequence ID" value="CAD8215508.1"/>
    <property type="molecule type" value="Genomic_DNA"/>
</dbReference>